<dbReference type="InterPro" id="IPR051064">
    <property type="entry name" value="SEC14/CRAL-TRIO_domain"/>
</dbReference>
<comment type="caution">
    <text evidence="3">The sequence shown here is derived from an EMBL/GenBank/DDBJ whole genome shotgun (WGS) entry which is preliminary data.</text>
</comment>
<evidence type="ECO:0000259" key="2">
    <source>
        <dbReference type="PROSITE" id="PS50866"/>
    </source>
</evidence>
<dbReference type="GO" id="GO:0005737">
    <property type="term" value="C:cytoplasm"/>
    <property type="evidence" value="ECO:0007669"/>
    <property type="project" value="TreeGrafter"/>
</dbReference>
<feature type="domain" description="CRAL-TRIO" evidence="1">
    <location>
        <begin position="1"/>
        <end position="182"/>
    </location>
</feature>
<protein>
    <submittedName>
        <fullName evidence="3">SEC14-like protein 2</fullName>
    </submittedName>
</protein>
<organism evidence="3 4">
    <name type="scientific">Mizuhopecten yessoensis</name>
    <name type="common">Japanese scallop</name>
    <name type="synonym">Patinopecten yessoensis</name>
    <dbReference type="NCBI Taxonomy" id="6573"/>
    <lineage>
        <taxon>Eukaryota</taxon>
        <taxon>Metazoa</taxon>
        <taxon>Spiralia</taxon>
        <taxon>Lophotrochozoa</taxon>
        <taxon>Mollusca</taxon>
        <taxon>Bivalvia</taxon>
        <taxon>Autobranchia</taxon>
        <taxon>Pteriomorphia</taxon>
        <taxon>Pectinida</taxon>
        <taxon>Pectinoidea</taxon>
        <taxon>Pectinidae</taxon>
        <taxon>Mizuhopecten</taxon>
    </lineage>
</organism>
<dbReference type="OrthoDB" id="1434354at2759"/>
<dbReference type="SMART" id="SM00516">
    <property type="entry name" value="SEC14"/>
    <property type="match status" value="1"/>
</dbReference>
<keyword evidence="4" id="KW-1185">Reference proteome</keyword>
<evidence type="ECO:0000259" key="1">
    <source>
        <dbReference type="PROSITE" id="PS50191"/>
    </source>
</evidence>
<dbReference type="PROSITE" id="PS50191">
    <property type="entry name" value="CRAL_TRIO"/>
    <property type="match status" value="1"/>
</dbReference>
<feature type="domain" description="GOLD" evidence="2">
    <location>
        <begin position="198"/>
        <end position="318"/>
    </location>
</feature>
<dbReference type="InterPro" id="IPR036865">
    <property type="entry name" value="CRAL-TRIO_dom_sf"/>
</dbReference>
<reference evidence="3 4" key="1">
    <citation type="journal article" date="2017" name="Nat. Ecol. Evol.">
        <title>Scallop genome provides insights into evolution of bilaterian karyotype and development.</title>
        <authorList>
            <person name="Wang S."/>
            <person name="Zhang J."/>
            <person name="Jiao W."/>
            <person name="Li J."/>
            <person name="Xun X."/>
            <person name="Sun Y."/>
            <person name="Guo X."/>
            <person name="Huan P."/>
            <person name="Dong B."/>
            <person name="Zhang L."/>
            <person name="Hu X."/>
            <person name="Sun X."/>
            <person name="Wang J."/>
            <person name="Zhao C."/>
            <person name="Wang Y."/>
            <person name="Wang D."/>
            <person name="Huang X."/>
            <person name="Wang R."/>
            <person name="Lv J."/>
            <person name="Li Y."/>
            <person name="Zhang Z."/>
            <person name="Liu B."/>
            <person name="Lu W."/>
            <person name="Hui Y."/>
            <person name="Liang J."/>
            <person name="Zhou Z."/>
            <person name="Hou R."/>
            <person name="Li X."/>
            <person name="Liu Y."/>
            <person name="Li H."/>
            <person name="Ning X."/>
            <person name="Lin Y."/>
            <person name="Zhao L."/>
            <person name="Xing Q."/>
            <person name="Dou J."/>
            <person name="Li Y."/>
            <person name="Mao J."/>
            <person name="Guo H."/>
            <person name="Dou H."/>
            <person name="Li T."/>
            <person name="Mu C."/>
            <person name="Jiang W."/>
            <person name="Fu Q."/>
            <person name="Fu X."/>
            <person name="Miao Y."/>
            <person name="Liu J."/>
            <person name="Yu Q."/>
            <person name="Li R."/>
            <person name="Liao H."/>
            <person name="Li X."/>
            <person name="Kong Y."/>
            <person name="Jiang Z."/>
            <person name="Chourrout D."/>
            <person name="Li R."/>
            <person name="Bao Z."/>
        </authorList>
    </citation>
    <scope>NUCLEOTIDE SEQUENCE [LARGE SCALE GENOMIC DNA]</scope>
    <source>
        <strain evidence="3 4">PY_sf001</strain>
    </source>
</reference>
<proteinExistence type="predicted"/>
<dbReference type="PANTHER" id="PTHR23324">
    <property type="entry name" value="SEC14 RELATED PROTEIN"/>
    <property type="match status" value="1"/>
</dbReference>
<dbReference type="SUPFAM" id="SSF52087">
    <property type="entry name" value="CRAL/TRIO domain"/>
    <property type="match status" value="1"/>
</dbReference>
<dbReference type="Gene3D" id="3.40.525.10">
    <property type="entry name" value="CRAL-TRIO lipid binding domain"/>
    <property type="match status" value="2"/>
</dbReference>
<dbReference type="Pfam" id="PF00650">
    <property type="entry name" value="CRAL_TRIO"/>
    <property type="match status" value="1"/>
</dbReference>
<dbReference type="SUPFAM" id="SSF101576">
    <property type="entry name" value="Supernatant protein factor (SPF), C-terminal domain"/>
    <property type="match status" value="1"/>
</dbReference>
<dbReference type="CDD" id="cd00170">
    <property type="entry name" value="SEC14"/>
    <property type="match status" value="1"/>
</dbReference>
<gene>
    <name evidence="3" type="ORF">KP79_PYT16814</name>
</gene>
<dbReference type="InterPro" id="IPR001251">
    <property type="entry name" value="CRAL-TRIO_dom"/>
</dbReference>
<dbReference type="Gene3D" id="2.60.120.680">
    <property type="entry name" value="GOLD domain"/>
    <property type="match status" value="1"/>
</dbReference>
<dbReference type="InterPro" id="IPR009038">
    <property type="entry name" value="GOLD_dom"/>
</dbReference>
<sequence length="335" mass="38393">MSGRVGDLSDLQATALQTFKENVKDILKPNHDDYYLLCWLRGIMRSVKKSDVVRTQIHRLEKLQALQMVQTQKVGRRVEDLMVIYDLERLGMKHLWKPGVDLFCEVIDMFEWHYPETLKLVFVINAPRFFPIMYNLIKPFLSEGTASKVRIYGSSNYTGELLKYIDADQLPVAYGGTMKDDAGDPRCSALVCQGGDVPKDLYSKVSINTLDIDKYTAVTIGRGSSIQVDLNVTEPDSAIRWQFITEGFDLGFGVYKRTKDSRQKANDMEEVIPSERVNSHMFPEDGSVIVQEPGTYVVRFDNTYSWTRSKKIYYIIEMLEPDVEDEFELASESPM</sequence>
<dbReference type="InterPro" id="IPR036273">
    <property type="entry name" value="CRAL/TRIO_N_dom_sf"/>
</dbReference>
<accession>A0A210Q365</accession>
<evidence type="ECO:0000313" key="3">
    <source>
        <dbReference type="EMBL" id="OWF43193.1"/>
    </source>
</evidence>
<dbReference type="AlphaFoldDB" id="A0A210Q365"/>
<dbReference type="EMBL" id="NEDP02005147">
    <property type="protein sequence ID" value="OWF43193.1"/>
    <property type="molecule type" value="Genomic_DNA"/>
</dbReference>
<dbReference type="PROSITE" id="PS50866">
    <property type="entry name" value="GOLD"/>
    <property type="match status" value="1"/>
</dbReference>
<dbReference type="SUPFAM" id="SSF46938">
    <property type="entry name" value="CRAL/TRIO N-terminal domain"/>
    <property type="match status" value="1"/>
</dbReference>
<dbReference type="InterPro" id="IPR036598">
    <property type="entry name" value="GOLD_dom_sf"/>
</dbReference>
<name>A0A210Q365_MIZYE</name>
<dbReference type="Proteomes" id="UP000242188">
    <property type="component" value="Unassembled WGS sequence"/>
</dbReference>
<dbReference type="PANTHER" id="PTHR23324:SF83">
    <property type="entry name" value="SEC14-LIKE PROTEIN 2"/>
    <property type="match status" value="1"/>
</dbReference>
<evidence type="ECO:0000313" key="4">
    <source>
        <dbReference type="Proteomes" id="UP000242188"/>
    </source>
</evidence>